<reference evidence="1" key="1">
    <citation type="submission" date="2022-08" db="EMBL/GenBank/DDBJ databases">
        <authorList>
            <person name="Kallberg Y."/>
            <person name="Tangrot J."/>
            <person name="Rosling A."/>
        </authorList>
    </citation>
    <scope>NUCLEOTIDE SEQUENCE</scope>
    <source>
        <strain evidence="1">Wild A</strain>
    </source>
</reference>
<dbReference type="InterPro" id="IPR036890">
    <property type="entry name" value="HATPase_C_sf"/>
</dbReference>
<dbReference type="Proteomes" id="UP001153678">
    <property type="component" value="Unassembled WGS sequence"/>
</dbReference>
<dbReference type="EMBL" id="CAMKVN010025019">
    <property type="protein sequence ID" value="CAI2200650.1"/>
    <property type="molecule type" value="Genomic_DNA"/>
</dbReference>
<organism evidence="1 2">
    <name type="scientific">Funneliformis geosporum</name>
    <dbReference type="NCBI Taxonomy" id="1117311"/>
    <lineage>
        <taxon>Eukaryota</taxon>
        <taxon>Fungi</taxon>
        <taxon>Fungi incertae sedis</taxon>
        <taxon>Mucoromycota</taxon>
        <taxon>Glomeromycotina</taxon>
        <taxon>Glomeromycetes</taxon>
        <taxon>Glomerales</taxon>
        <taxon>Glomeraceae</taxon>
        <taxon>Funneliformis</taxon>
    </lineage>
</organism>
<feature type="non-terminal residue" evidence="1">
    <location>
        <position position="48"/>
    </location>
</feature>
<dbReference type="Gene3D" id="3.30.565.10">
    <property type="entry name" value="Histidine kinase-like ATPase, C-terminal domain"/>
    <property type="match status" value="1"/>
</dbReference>
<gene>
    <name evidence="1" type="ORF">FWILDA_LOCUS19673</name>
</gene>
<sequence>KTEKEKEIYRKVVPVEHVLLRPDSYVGSIDSLKEKMWVIDSETERLVS</sequence>
<dbReference type="OrthoDB" id="276498at2759"/>
<keyword evidence="2" id="KW-1185">Reference proteome</keyword>
<name>A0A9W4TB97_9GLOM</name>
<comment type="caution">
    <text evidence="1">The sequence shown here is derived from an EMBL/GenBank/DDBJ whole genome shotgun (WGS) entry which is preliminary data.</text>
</comment>
<evidence type="ECO:0000313" key="2">
    <source>
        <dbReference type="Proteomes" id="UP001153678"/>
    </source>
</evidence>
<proteinExistence type="predicted"/>
<protein>
    <submittedName>
        <fullName evidence="1">2082_t:CDS:1</fullName>
    </submittedName>
</protein>
<evidence type="ECO:0000313" key="1">
    <source>
        <dbReference type="EMBL" id="CAI2200650.1"/>
    </source>
</evidence>
<feature type="non-terminal residue" evidence="1">
    <location>
        <position position="1"/>
    </location>
</feature>
<accession>A0A9W4TB97</accession>
<dbReference type="AlphaFoldDB" id="A0A9W4TB97"/>